<evidence type="ECO:0000256" key="3">
    <source>
        <dbReference type="ARBA" id="ARBA00023004"/>
    </source>
</evidence>
<evidence type="ECO:0000256" key="1">
    <source>
        <dbReference type="ARBA" id="ARBA00022485"/>
    </source>
</evidence>
<proteinExistence type="predicted"/>
<organism evidence="6 7">
    <name type="scientific">Methanothermobacter defluvii</name>
    <dbReference type="NCBI Taxonomy" id="49339"/>
    <lineage>
        <taxon>Archaea</taxon>
        <taxon>Methanobacteriati</taxon>
        <taxon>Methanobacteriota</taxon>
        <taxon>Methanomada group</taxon>
        <taxon>Methanobacteria</taxon>
        <taxon>Methanobacteriales</taxon>
        <taxon>Methanobacteriaceae</taxon>
        <taxon>Methanothermobacter</taxon>
    </lineage>
</organism>
<dbReference type="PANTHER" id="PTHR43687">
    <property type="entry name" value="ADENYLYLSULFATE REDUCTASE, BETA SUBUNIT"/>
    <property type="match status" value="1"/>
</dbReference>
<evidence type="ECO:0000256" key="2">
    <source>
        <dbReference type="ARBA" id="ARBA00022723"/>
    </source>
</evidence>
<evidence type="ECO:0000313" key="6">
    <source>
        <dbReference type="EMBL" id="REE26467.1"/>
    </source>
</evidence>
<feature type="domain" description="4Fe-4S ferredoxin-type" evidence="5">
    <location>
        <begin position="8"/>
        <end position="39"/>
    </location>
</feature>
<name>A0A371NBQ4_9EURY</name>
<evidence type="ECO:0000256" key="4">
    <source>
        <dbReference type="ARBA" id="ARBA00023014"/>
    </source>
</evidence>
<feature type="domain" description="4Fe-4S ferredoxin-type" evidence="5">
    <location>
        <begin position="41"/>
        <end position="70"/>
    </location>
</feature>
<dbReference type="AlphaFoldDB" id="A0A371NBQ4"/>
<dbReference type="Pfam" id="PF13237">
    <property type="entry name" value="Fer4_10"/>
    <property type="match status" value="1"/>
</dbReference>
<keyword evidence="3" id="KW-0408">Iron</keyword>
<dbReference type="Proteomes" id="UP000256864">
    <property type="component" value="Unassembled WGS sequence"/>
</dbReference>
<sequence>MKMGVVHLKIIVDPDKCTACGECREACPKGGKIWTIQRGKPASPSNLEFCHQCMICASKCPEGAIRIIRDDNYEKKYEDEGNP</sequence>
<protein>
    <submittedName>
        <fullName evidence="6">NAD-dependent dihydropyrimidine dehydrogenase PreA subunit</fullName>
    </submittedName>
</protein>
<comment type="caution">
    <text evidence="6">The sequence shown here is derived from an EMBL/GenBank/DDBJ whole genome shotgun (WGS) entry which is preliminary data.</text>
</comment>
<dbReference type="SUPFAM" id="SSF54862">
    <property type="entry name" value="4Fe-4S ferredoxins"/>
    <property type="match status" value="1"/>
</dbReference>
<dbReference type="PROSITE" id="PS00198">
    <property type="entry name" value="4FE4S_FER_1"/>
    <property type="match status" value="2"/>
</dbReference>
<keyword evidence="2" id="KW-0479">Metal-binding</keyword>
<dbReference type="Gene3D" id="3.30.70.20">
    <property type="match status" value="1"/>
</dbReference>
<evidence type="ECO:0000259" key="5">
    <source>
        <dbReference type="PROSITE" id="PS51379"/>
    </source>
</evidence>
<reference evidence="6 7" key="1">
    <citation type="submission" date="2018-07" db="EMBL/GenBank/DDBJ databases">
        <title>Genomic Encyclopedia of Type Strains, Phase IV (KMG-IV): sequencing the most valuable type-strain genomes for metagenomic binning, comparative biology and taxonomic classification.</title>
        <authorList>
            <person name="Goeker M."/>
        </authorList>
    </citation>
    <scope>NUCLEOTIDE SEQUENCE [LARGE SCALE GENOMIC DNA]</scope>
    <source>
        <strain evidence="6 7">DSM 7466</strain>
    </source>
</reference>
<dbReference type="PROSITE" id="PS51379">
    <property type="entry name" value="4FE4S_FER_2"/>
    <property type="match status" value="2"/>
</dbReference>
<keyword evidence="4" id="KW-0411">Iron-sulfur</keyword>
<dbReference type="InterPro" id="IPR017900">
    <property type="entry name" value="4Fe4S_Fe_S_CS"/>
</dbReference>
<accession>A0A371NBQ4</accession>
<dbReference type="GO" id="GO:0046872">
    <property type="term" value="F:metal ion binding"/>
    <property type="evidence" value="ECO:0007669"/>
    <property type="project" value="UniProtKB-KW"/>
</dbReference>
<dbReference type="InterPro" id="IPR050572">
    <property type="entry name" value="Fe-S_Ferredoxin"/>
</dbReference>
<dbReference type="GO" id="GO:0016491">
    <property type="term" value="F:oxidoreductase activity"/>
    <property type="evidence" value="ECO:0007669"/>
    <property type="project" value="UniProtKB-ARBA"/>
</dbReference>
<dbReference type="InterPro" id="IPR017896">
    <property type="entry name" value="4Fe4S_Fe-S-bd"/>
</dbReference>
<dbReference type="EMBL" id="QREL01000002">
    <property type="protein sequence ID" value="REE26467.1"/>
    <property type="molecule type" value="Genomic_DNA"/>
</dbReference>
<dbReference type="GO" id="GO:0051539">
    <property type="term" value="F:4 iron, 4 sulfur cluster binding"/>
    <property type="evidence" value="ECO:0007669"/>
    <property type="project" value="UniProtKB-KW"/>
</dbReference>
<keyword evidence="7" id="KW-1185">Reference proteome</keyword>
<keyword evidence="1" id="KW-0004">4Fe-4S</keyword>
<gene>
    <name evidence="6" type="ORF">C7452_1434</name>
</gene>
<dbReference type="PANTHER" id="PTHR43687:SF1">
    <property type="entry name" value="FERREDOXIN III"/>
    <property type="match status" value="1"/>
</dbReference>
<evidence type="ECO:0000313" key="7">
    <source>
        <dbReference type="Proteomes" id="UP000256864"/>
    </source>
</evidence>